<protein>
    <recommendedName>
        <fullName evidence="3">AAA domain-containing protein</fullName>
    </recommendedName>
</protein>
<evidence type="ECO:0000313" key="1">
    <source>
        <dbReference type="EMBL" id="MBU3064639.1"/>
    </source>
</evidence>
<dbReference type="Proteomes" id="UP000733379">
    <property type="component" value="Unassembled WGS sequence"/>
</dbReference>
<sequence>MLSPATTSALQQCVGRLDGAGVVVLWGFPASGKTTAARVLAATANAIMHAALSEADL</sequence>
<dbReference type="InterPro" id="IPR027417">
    <property type="entry name" value="P-loop_NTPase"/>
</dbReference>
<reference evidence="1 2" key="1">
    <citation type="submission" date="2021-06" db="EMBL/GenBank/DDBJ databases">
        <title>Actinomycetes sequencing.</title>
        <authorList>
            <person name="Shan Q."/>
        </authorList>
    </citation>
    <scope>NUCLEOTIDE SEQUENCE [LARGE SCALE GENOMIC DNA]</scope>
    <source>
        <strain evidence="1 2">NEAU-G5</strain>
    </source>
</reference>
<proteinExistence type="predicted"/>
<dbReference type="EMBL" id="JAHKNI010000008">
    <property type="protein sequence ID" value="MBU3064639.1"/>
    <property type="molecule type" value="Genomic_DNA"/>
</dbReference>
<comment type="caution">
    <text evidence="1">The sequence shown here is derived from an EMBL/GenBank/DDBJ whole genome shotgun (WGS) entry which is preliminary data.</text>
</comment>
<evidence type="ECO:0000313" key="2">
    <source>
        <dbReference type="Proteomes" id="UP000733379"/>
    </source>
</evidence>
<dbReference type="RefSeq" id="WP_215919977.1">
    <property type="nucleotide sequence ID" value="NZ_JAHKNI010000008.1"/>
</dbReference>
<name>A0ABS6B2X5_9NOCA</name>
<gene>
    <name evidence="1" type="ORF">KO481_24295</name>
</gene>
<evidence type="ECO:0008006" key="3">
    <source>
        <dbReference type="Google" id="ProtNLM"/>
    </source>
</evidence>
<organism evidence="1 2">
    <name type="scientific">Nocardia albiluteola</name>
    <dbReference type="NCBI Taxonomy" id="2842303"/>
    <lineage>
        <taxon>Bacteria</taxon>
        <taxon>Bacillati</taxon>
        <taxon>Actinomycetota</taxon>
        <taxon>Actinomycetes</taxon>
        <taxon>Mycobacteriales</taxon>
        <taxon>Nocardiaceae</taxon>
        <taxon>Nocardia</taxon>
    </lineage>
</organism>
<accession>A0ABS6B2X5</accession>
<dbReference type="SUPFAM" id="SSF52540">
    <property type="entry name" value="P-loop containing nucleoside triphosphate hydrolases"/>
    <property type="match status" value="1"/>
</dbReference>
<keyword evidence="2" id="KW-1185">Reference proteome</keyword>